<dbReference type="EMBL" id="JAUGZK010000017">
    <property type="protein sequence ID" value="MEE2025804.1"/>
    <property type="molecule type" value="Genomic_DNA"/>
</dbReference>
<gene>
    <name evidence="2" type="ORF">QWF21_16315</name>
</gene>
<evidence type="ECO:0000313" key="2">
    <source>
        <dbReference type="EMBL" id="MEE2025804.1"/>
    </source>
</evidence>
<reference evidence="2 3" key="1">
    <citation type="submission" date="2023-06" db="EMBL/GenBank/DDBJ databases">
        <title>Alkalimonas sp., MEB004 an alkaliphilic bacterium isolated from Lonar Lake, India.</title>
        <authorList>
            <person name="Joshi A."/>
            <person name="Thite S."/>
        </authorList>
    </citation>
    <scope>NUCLEOTIDE SEQUENCE [LARGE SCALE GENOMIC DNA]</scope>
    <source>
        <strain evidence="2 3">MEB004</strain>
    </source>
</reference>
<keyword evidence="1" id="KW-0812">Transmembrane</keyword>
<accession>A0ABU7JJC4</accession>
<dbReference type="RefSeq" id="WP_330089115.1">
    <property type="nucleotide sequence ID" value="NZ_JAUGZK010000017.1"/>
</dbReference>
<evidence type="ECO:0000256" key="1">
    <source>
        <dbReference type="SAM" id="Phobius"/>
    </source>
</evidence>
<keyword evidence="3" id="KW-1185">Reference proteome</keyword>
<feature type="transmembrane region" description="Helical" evidence="1">
    <location>
        <begin position="20"/>
        <end position="42"/>
    </location>
</feature>
<name>A0ABU7JJC4_9GAMM</name>
<keyword evidence="1" id="KW-0472">Membrane</keyword>
<dbReference type="Proteomes" id="UP001339167">
    <property type="component" value="Unassembled WGS sequence"/>
</dbReference>
<proteinExistence type="predicted"/>
<comment type="caution">
    <text evidence="2">The sequence shown here is derived from an EMBL/GenBank/DDBJ whole genome shotgun (WGS) entry which is preliminary data.</text>
</comment>
<evidence type="ECO:0000313" key="3">
    <source>
        <dbReference type="Proteomes" id="UP001339167"/>
    </source>
</evidence>
<protein>
    <submittedName>
        <fullName evidence="2">Uncharacterized protein</fullName>
    </submittedName>
</protein>
<sequence length="43" mass="4547">MQELTFEQVGEVSGAGLPFILGIVAVDLAIQGIHLAYLAYVAE</sequence>
<organism evidence="2 3">
    <name type="scientific">Alkalimonas mucilaginosa</name>
    <dbReference type="NCBI Taxonomy" id="3057676"/>
    <lineage>
        <taxon>Bacteria</taxon>
        <taxon>Pseudomonadati</taxon>
        <taxon>Pseudomonadota</taxon>
        <taxon>Gammaproteobacteria</taxon>
        <taxon>Alkalimonas</taxon>
    </lineage>
</organism>
<keyword evidence="1" id="KW-1133">Transmembrane helix</keyword>